<organism evidence="2 3">
    <name type="scientific">Liparis tanakae</name>
    <name type="common">Tanaka's snailfish</name>
    <dbReference type="NCBI Taxonomy" id="230148"/>
    <lineage>
        <taxon>Eukaryota</taxon>
        <taxon>Metazoa</taxon>
        <taxon>Chordata</taxon>
        <taxon>Craniata</taxon>
        <taxon>Vertebrata</taxon>
        <taxon>Euteleostomi</taxon>
        <taxon>Actinopterygii</taxon>
        <taxon>Neopterygii</taxon>
        <taxon>Teleostei</taxon>
        <taxon>Neoteleostei</taxon>
        <taxon>Acanthomorphata</taxon>
        <taxon>Eupercaria</taxon>
        <taxon>Perciformes</taxon>
        <taxon>Cottioidei</taxon>
        <taxon>Cottales</taxon>
        <taxon>Liparidae</taxon>
        <taxon>Liparis</taxon>
    </lineage>
</organism>
<feature type="region of interest" description="Disordered" evidence="1">
    <location>
        <begin position="1"/>
        <end position="63"/>
    </location>
</feature>
<proteinExistence type="predicted"/>
<evidence type="ECO:0000256" key="1">
    <source>
        <dbReference type="SAM" id="MobiDB-lite"/>
    </source>
</evidence>
<evidence type="ECO:0000313" key="3">
    <source>
        <dbReference type="Proteomes" id="UP000314294"/>
    </source>
</evidence>
<sequence length="63" mass="7041">MSRGHLRIRFPRPMGARPRADGRRGRPMGEAVAGHAHLLPPPPPPPPPARSVLVRRPEEPKRF</sequence>
<evidence type="ECO:0000313" key="2">
    <source>
        <dbReference type="EMBL" id="TNN65886.1"/>
    </source>
</evidence>
<dbReference type="AlphaFoldDB" id="A0A4Z2HJF1"/>
<dbReference type="Proteomes" id="UP000314294">
    <property type="component" value="Unassembled WGS sequence"/>
</dbReference>
<feature type="compositionally biased region" description="Basic residues" evidence="1">
    <location>
        <begin position="1"/>
        <end position="10"/>
    </location>
</feature>
<gene>
    <name evidence="2" type="ORF">EYF80_023886</name>
</gene>
<reference evidence="2 3" key="1">
    <citation type="submission" date="2019-03" db="EMBL/GenBank/DDBJ databases">
        <title>First draft genome of Liparis tanakae, snailfish: a comprehensive survey of snailfish specific genes.</title>
        <authorList>
            <person name="Kim W."/>
            <person name="Song I."/>
            <person name="Jeong J.-H."/>
            <person name="Kim D."/>
            <person name="Kim S."/>
            <person name="Ryu S."/>
            <person name="Song J.Y."/>
            <person name="Lee S.K."/>
        </authorList>
    </citation>
    <scope>NUCLEOTIDE SEQUENCE [LARGE SCALE GENOMIC DNA]</scope>
    <source>
        <tissue evidence="2">Muscle</tissue>
    </source>
</reference>
<comment type="caution">
    <text evidence="2">The sequence shown here is derived from an EMBL/GenBank/DDBJ whole genome shotgun (WGS) entry which is preliminary data.</text>
</comment>
<accession>A0A4Z2HJF1</accession>
<name>A0A4Z2HJF1_9TELE</name>
<feature type="compositionally biased region" description="Pro residues" evidence="1">
    <location>
        <begin position="39"/>
        <end position="49"/>
    </location>
</feature>
<dbReference type="EMBL" id="SRLO01000228">
    <property type="protein sequence ID" value="TNN65886.1"/>
    <property type="molecule type" value="Genomic_DNA"/>
</dbReference>
<protein>
    <submittedName>
        <fullName evidence="2">Uncharacterized protein</fullName>
    </submittedName>
</protein>
<keyword evidence="3" id="KW-1185">Reference proteome</keyword>